<dbReference type="eggNOG" id="ENOG502SFR2">
    <property type="taxonomic scope" value="Eukaryota"/>
</dbReference>
<evidence type="ECO:0000313" key="3">
    <source>
        <dbReference type="Proteomes" id="UP000030669"/>
    </source>
</evidence>
<dbReference type="SMART" id="SM00298">
    <property type="entry name" value="CHROMO"/>
    <property type="match status" value="1"/>
</dbReference>
<evidence type="ECO:0000259" key="1">
    <source>
        <dbReference type="PROSITE" id="PS50013"/>
    </source>
</evidence>
<protein>
    <recommendedName>
        <fullName evidence="1">Chromo domain-containing protein</fullName>
    </recommendedName>
</protein>
<gene>
    <name evidence="2" type="ORF">GLOTRDRAFT_65029</name>
</gene>
<dbReference type="InterPro" id="IPR016197">
    <property type="entry name" value="Chromo-like_dom_sf"/>
</dbReference>
<dbReference type="SUPFAM" id="SSF54160">
    <property type="entry name" value="Chromo domain-like"/>
    <property type="match status" value="1"/>
</dbReference>
<reference evidence="2 3" key="1">
    <citation type="journal article" date="2012" name="Science">
        <title>The Paleozoic origin of enzymatic lignin decomposition reconstructed from 31 fungal genomes.</title>
        <authorList>
            <person name="Floudas D."/>
            <person name="Binder M."/>
            <person name="Riley R."/>
            <person name="Barry K."/>
            <person name="Blanchette R.A."/>
            <person name="Henrissat B."/>
            <person name="Martinez A.T."/>
            <person name="Otillar R."/>
            <person name="Spatafora J.W."/>
            <person name="Yadav J.S."/>
            <person name="Aerts A."/>
            <person name="Benoit I."/>
            <person name="Boyd A."/>
            <person name="Carlson A."/>
            <person name="Copeland A."/>
            <person name="Coutinho P.M."/>
            <person name="de Vries R.P."/>
            <person name="Ferreira P."/>
            <person name="Findley K."/>
            <person name="Foster B."/>
            <person name="Gaskell J."/>
            <person name="Glotzer D."/>
            <person name="Gorecki P."/>
            <person name="Heitman J."/>
            <person name="Hesse C."/>
            <person name="Hori C."/>
            <person name="Igarashi K."/>
            <person name="Jurgens J.A."/>
            <person name="Kallen N."/>
            <person name="Kersten P."/>
            <person name="Kohler A."/>
            <person name="Kuees U."/>
            <person name="Kumar T.K.A."/>
            <person name="Kuo A."/>
            <person name="LaButti K."/>
            <person name="Larrondo L.F."/>
            <person name="Lindquist E."/>
            <person name="Ling A."/>
            <person name="Lombard V."/>
            <person name="Lucas S."/>
            <person name="Lundell T."/>
            <person name="Martin R."/>
            <person name="McLaughlin D.J."/>
            <person name="Morgenstern I."/>
            <person name="Morin E."/>
            <person name="Murat C."/>
            <person name="Nagy L.G."/>
            <person name="Nolan M."/>
            <person name="Ohm R.A."/>
            <person name="Patyshakuliyeva A."/>
            <person name="Rokas A."/>
            <person name="Ruiz-Duenas F.J."/>
            <person name="Sabat G."/>
            <person name="Salamov A."/>
            <person name="Samejima M."/>
            <person name="Schmutz J."/>
            <person name="Slot J.C."/>
            <person name="St John F."/>
            <person name="Stenlid J."/>
            <person name="Sun H."/>
            <person name="Sun S."/>
            <person name="Syed K."/>
            <person name="Tsang A."/>
            <person name="Wiebenga A."/>
            <person name="Young D."/>
            <person name="Pisabarro A."/>
            <person name="Eastwood D.C."/>
            <person name="Martin F."/>
            <person name="Cullen D."/>
            <person name="Grigoriev I.V."/>
            <person name="Hibbett D.S."/>
        </authorList>
    </citation>
    <scope>NUCLEOTIDE SEQUENCE [LARGE SCALE GENOMIC DNA]</scope>
    <source>
        <strain evidence="2 3">ATCC 11539</strain>
    </source>
</reference>
<dbReference type="PROSITE" id="PS50013">
    <property type="entry name" value="CHROMO_2"/>
    <property type="match status" value="1"/>
</dbReference>
<dbReference type="Gene3D" id="2.40.50.40">
    <property type="match status" value="1"/>
</dbReference>
<name>S7PXZ6_GLOTA</name>
<evidence type="ECO:0000313" key="2">
    <source>
        <dbReference type="EMBL" id="EPQ52222.1"/>
    </source>
</evidence>
<feature type="domain" description="Chromo" evidence="1">
    <location>
        <begin position="55"/>
        <end position="105"/>
    </location>
</feature>
<dbReference type="Proteomes" id="UP000030669">
    <property type="component" value="Unassembled WGS sequence"/>
</dbReference>
<dbReference type="OrthoDB" id="436852at2759"/>
<dbReference type="InterPro" id="IPR000953">
    <property type="entry name" value="Chromo/chromo_shadow_dom"/>
</dbReference>
<dbReference type="AlphaFoldDB" id="S7PXZ6"/>
<dbReference type="GO" id="GO:0006338">
    <property type="term" value="P:chromatin remodeling"/>
    <property type="evidence" value="ECO:0007669"/>
    <property type="project" value="UniProtKB-ARBA"/>
</dbReference>
<organism evidence="2 3">
    <name type="scientific">Gloeophyllum trabeum (strain ATCC 11539 / FP-39264 / Madison 617)</name>
    <name type="common">Brown rot fungus</name>
    <dbReference type="NCBI Taxonomy" id="670483"/>
    <lineage>
        <taxon>Eukaryota</taxon>
        <taxon>Fungi</taxon>
        <taxon>Dikarya</taxon>
        <taxon>Basidiomycota</taxon>
        <taxon>Agaricomycotina</taxon>
        <taxon>Agaricomycetes</taxon>
        <taxon>Gloeophyllales</taxon>
        <taxon>Gloeophyllaceae</taxon>
        <taxon>Gloeophyllum</taxon>
    </lineage>
</organism>
<proteinExistence type="predicted"/>
<dbReference type="RefSeq" id="XP_007869400.1">
    <property type="nucleotide sequence ID" value="XM_007871209.1"/>
</dbReference>
<dbReference type="GeneID" id="19307632"/>
<accession>S7PXZ6</accession>
<dbReference type="KEGG" id="gtr:GLOTRDRAFT_65029"/>
<dbReference type="STRING" id="670483.S7PXZ6"/>
<dbReference type="EMBL" id="KB469308">
    <property type="protein sequence ID" value="EPQ52222.1"/>
    <property type="molecule type" value="Genomic_DNA"/>
</dbReference>
<dbReference type="HOGENOM" id="CLU_133987_0_0_1"/>
<keyword evidence="3" id="KW-1185">Reference proteome</keyword>
<feature type="non-terminal residue" evidence="2">
    <location>
        <position position="1"/>
    </location>
</feature>
<sequence>HYGCVGIREGDPRLDPAEIFLCPPCASVSEGACDEQLERHCGRKDCGQVLDDDEFFVERIIGRRWRLEGGGHLWLVKWDGYPVKEAQWLTEEDIGGLEKLVEEFEAAAHLRELAISGEETVLLKEAVDGGWTP</sequence>
<dbReference type="Pfam" id="PF00385">
    <property type="entry name" value="Chromo"/>
    <property type="match status" value="1"/>
</dbReference>
<dbReference type="OMA" id="EATWQED"/>
<dbReference type="InterPro" id="IPR023780">
    <property type="entry name" value="Chromo_domain"/>
</dbReference>